<dbReference type="Gene3D" id="2.30.30.280">
    <property type="entry name" value="Adenine nucleotide alpha hydrolases-like domains"/>
    <property type="match status" value="1"/>
</dbReference>
<dbReference type="FunFam" id="2.30.30.280:FF:000001">
    <property type="entry name" value="tRNA-specific 2-thiouridylase MnmA"/>
    <property type="match status" value="1"/>
</dbReference>
<feature type="domain" description="tRNA-specific 2-thiouridylase MnmA-like central" evidence="16">
    <location>
        <begin position="220"/>
        <end position="287"/>
    </location>
</feature>
<dbReference type="EMBL" id="JADINH010000066">
    <property type="protein sequence ID" value="MBO8415379.1"/>
    <property type="molecule type" value="Genomic_DNA"/>
</dbReference>
<dbReference type="Pfam" id="PF20258">
    <property type="entry name" value="tRNA_Me_trans_C"/>
    <property type="match status" value="1"/>
</dbReference>
<evidence type="ECO:0000256" key="11">
    <source>
        <dbReference type="ARBA" id="ARBA00022884"/>
    </source>
</evidence>
<feature type="site" description="Interaction with tRNA" evidence="14">
    <location>
        <position position="138"/>
    </location>
</feature>
<gene>
    <name evidence="14 17" type="primary">mnmA</name>
    <name evidence="17" type="ORF">IAB19_03235</name>
</gene>
<dbReference type="GO" id="GO:0103016">
    <property type="term" value="F:tRNA-uridine 2-sulfurtransferase activity"/>
    <property type="evidence" value="ECO:0007669"/>
    <property type="project" value="UniProtKB-EC"/>
</dbReference>
<protein>
    <recommendedName>
        <fullName evidence="4 14">tRNA-specific 2-thiouridylase MnmA</fullName>
        <ecNumber evidence="3 14">2.8.1.13</ecNumber>
    </recommendedName>
</protein>
<feature type="active site" description="Cysteine persulfide intermediate" evidence="14">
    <location>
        <position position="211"/>
    </location>
</feature>
<evidence type="ECO:0000256" key="9">
    <source>
        <dbReference type="ARBA" id="ARBA00022741"/>
    </source>
</evidence>
<feature type="domain" description="tRNA-specific 2-thiouridylase MnmA-like C-terminal" evidence="15">
    <location>
        <begin position="298"/>
        <end position="370"/>
    </location>
</feature>
<keyword evidence="9 14" id="KW-0547">Nucleotide-binding</keyword>
<feature type="binding site" evidence="14">
    <location>
        <position position="47"/>
    </location>
    <ligand>
        <name>ATP</name>
        <dbReference type="ChEBI" id="CHEBI:30616"/>
    </ligand>
</feature>
<evidence type="ECO:0000313" key="18">
    <source>
        <dbReference type="Proteomes" id="UP000823631"/>
    </source>
</evidence>
<feature type="site" description="Interaction with tRNA" evidence="14">
    <location>
        <position position="354"/>
    </location>
</feature>
<dbReference type="FunFam" id="3.40.50.620:FF:000004">
    <property type="entry name" value="tRNA-specific 2-thiouridylase MnmA"/>
    <property type="match status" value="1"/>
</dbReference>
<reference evidence="17" key="2">
    <citation type="journal article" date="2021" name="PeerJ">
        <title>Extensive microbial diversity within the chicken gut microbiome revealed by metagenomics and culture.</title>
        <authorList>
            <person name="Gilroy R."/>
            <person name="Ravi A."/>
            <person name="Getino M."/>
            <person name="Pursley I."/>
            <person name="Horton D.L."/>
            <person name="Alikhan N.F."/>
            <person name="Baker D."/>
            <person name="Gharbi K."/>
            <person name="Hall N."/>
            <person name="Watson M."/>
            <person name="Adriaenssens E.M."/>
            <person name="Foster-Nyarko E."/>
            <person name="Jarju S."/>
            <person name="Secka A."/>
            <person name="Antonio M."/>
            <person name="Oren A."/>
            <person name="Chaudhuri R.R."/>
            <person name="La Ragione R."/>
            <person name="Hildebrand F."/>
            <person name="Pallen M.J."/>
        </authorList>
    </citation>
    <scope>NUCLEOTIDE SEQUENCE</scope>
    <source>
        <strain evidence="17">17213</strain>
    </source>
</reference>
<evidence type="ECO:0000256" key="14">
    <source>
        <dbReference type="HAMAP-Rule" id="MF_00144"/>
    </source>
</evidence>
<evidence type="ECO:0000256" key="12">
    <source>
        <dbReference type="ARBA" id="ARBA00023157"/>
    </source>
</evidence>
<comment type="caution">
    <text evidence="14">Lacks conserved residue(s) required for the propagation of feature annotation.</text>
</comment>
<dbReference type="Pfam" id="PF20259">
    <property type="entry name" value="tRNA_Me_trans_M"/>
    <property type="match status" value="1"/>
</dbReference>
<dbReference type="InterPro" id="IPR014729">
    <property type="entry name" value="Rossmann-like_a/b/a_fold"/>
</dbReference>
<evidence type="ECO:0000256" key="8">
    <source>
        <dbReference type="ARBA" id="ARBA00022694"/>
    </source>
</evidence>
<dbReference type="InterPro" id="IPR046884">
    <property type="entry name" value="MnmA-like_central"/>
</dbReference>
<feature type="region of interest" description="Interaction with tRNA" evidence="14">
    <location>
        <begin position="161"/>
        <end position="163"/>
    </location>
</feature>
<feature type="region of interest" description="Interaction with target base in tRNA" evidence="14">
    <location>
        <begin position="107"/>
        <end position="109"/>
    </location>
</feature>
<keyword evidence="10 14" id="KW-0067">ATP-binding</keyword>
<evidence type="ECO:0000256" key="5">
    <source>
        <dbReference type="ARBA" id="ARBA00022490"/>
    </source>
</evidence>
<dbReference type="HAMAP" id="MF_00144">
    <property type="entry name" value="tRNA_thiouridyl_MnmA"/>
    <property type="match status" value="1"/>
</dbReference>
<dbReference type="Proteomes" id="UP000823631">
    <property type="component" value="Unassembled WGS sequence"/>
</dbReference>
<dbReference type="InterPro" id="IPR046885">
    <property type="entry name" value="MnmA-like_C"/>
</dbReference>
<comment type="similarity">
    <text evidence="2 14">Belongs to the MnmA/TRMU family.</text>
</comment>
<organism evidence="17 18">
    <name type="scientific">Candidatus Avisuccinivibrio stercorigallinarum</name>
    <dbReference type="NCBI Taxonomy" id="2840704"/>
    <lineage>
        <taxon>Bacteria</taxon>
        <taxon>Pseudomonadati</taxon>
        <taxon>Pseudomonadota</taxon>
        <taxon>Gammaproteobacteria</taxon>
        <taxon>Aeromonadales</taxon>
        <taxon>Succinivibrionaceae</taxon>
        <taxon>Succinivibrionaceae incertae sedis</taxon>
        <taxon>Candidatus Avisuccinivibrio</taxon>
    </lineage>
</organism>
<evidence type="ECO:0000259" key="15">
    <source>
        <dbReference type="Pfam" id="PF20258"/>
    </source>
</evidence>
<proteinExistence type="inferred from homology"/>
<evidence type="ECO:0000256" key="2">
    <source>
        <dbReference type="ARBA" id="ARBA00006191"/>
    </source>
</evidence>
<evidence type="ECO:0000256" key="4">
    <source>
        <dbReference type="ARBA" id="ARBA00013805"/>
    </source>
</evidence>
<dbReference type="Gene3D" id="3.40.50.620">
    <property type="entry name" value="HUPs"/>
    <property type="match status" value="1"/>
</dbReference>
<dbReference type="PANTHER" id="PTHR11933">
    <property type="entry name" value="TRNA 5-METHYLAMINOMETHYL-2-THIOURIDYLATE -METHYLTRANSFERASE"/>
    <property type="match status" value="1"/>
</dbReference>
<dbReference type="GO" id="GO:0005737">
    <property type="term" value="C:cytoplasm"/>
    <property type="evidence" value="ECO:0007669"/>
    <property type="project" value="UniProtKB-SubCell"/>
</dbReference>
<comment type="caution">
    <text evidence="17">The sequence shown here is derived from an EMBL/GenBank/DDBJ whole genome shotgun (WGS) entry which is preliminary data.</text>
</comment>
<evidence type="ECO:0000259" key="16">
    <source>
        <dbReference type="Pfam" id="PF20259"/>
    </source>
</evidence>
<dbReference type="PANTHER" id="PTHR11933:SF5">
    <property type="entry name" value="MITOCHONDRIAL TRNA-SPECIFIC 2-THIOURIDYLASE 1"/>
    <property type="match status" value="1"/>
</dbReference>
<accession>A0A9D9DBK3</accession>
<evidence type="ECO:0000256" key="3">
    <source>
        <dbReference type="ARBA" id="ARBA00011949"/>
    </source>
</evidence>
<dbReference type="FunFam" id="2.40.30.10:FF:000023">
    <property type="entry name" value="tRNA-specific 2-thiouridylase MnmA"/>
    <property type="match status" value="1"/>
</dbReference>
<keyword evidence="5 14" id="KW-0963">Cytoplasm</keyword>
<dbReference type="EC" id="2.8.1.13" evidence="3 14"/>
<keyword evidence="12" id="KW-1015">Disulfide bond</keyword>
<name>A0A9D9DBK3_9GAMM</name>
<dbReference type="NCBIfam" id="NF001138">
    <property type="entry name" value="PRK00143.1"/>
    <property type="match status" value="1"/>
</dbReference>
<evidence type="ECO:0000256" key="6">
    <source>
        <dbReference type="ARBA" id="ARBA00022555"/>
    </source>
</evidence>
<reference evidence="17" key="1">
    <citation type="submission" date="2020-10" db="EMBL/GenBank/DDBJ databases">
        <authorList>
            <person name="Gilroy R."/>
        </authorList>
    </citation>
    <scope>NUCLEOTIDE SEQUENCE</scope>
    <source>
        <strain evidence="17">17213</strain>
    </source>
</reference>
<dbReference type="InterPro" id="IPR004506">
    <property type="entry name" value="MnmA-like"/>
</dbReference>
<dbReference type="AlphaFoldDB" id="A0A9D9DBK3"/>
<dbReference type="CDD" id="cd01998">
    <property type="entry name" value="MnmA_TRMU-like"/>
    <property type="match status" value="1"/>
</dbReference>
<feature type="binding site" evidence="14">
    <location>
        <begin position="21"/>
        <end position="28"/>
    </location>
    <ligand>
        <name>ATP</name>
        <dbReference type="ChEBI" id="CHEBI:30616"/>
    </ligand>
</feature>
<dbReference type="NCBIfam" id="TIGR00420">
    <property type="entry name" value="trmU"/>
    <property type="match status" value="1"/>
</dbReference>
<evidence type="ECO:0000256" key="10">
    <source>
        <dbReference type="ARBA" id="ARBA00022840"/>
    </source>
</evidence>
<dbReference type="GO" id="GO:0005524">
    <property type="term" value="F:ATP binding"/>
    <property type="evidence" value="ECO:0007669"/>
    <property type="project" value="UniProtKB-KW"/>
</dbReference>
<evidence type="ECO:0000313" key="17">
    <source>
        <dbReference type="EMBL" id="MBO8415379.1"/>
    </source>
</evidence>
<comment type="subcellular location">
    <subcellularLocation>
        <location evidence="1 14">Cytoplasm</location>
    </subcellularLocation>
</comment>
<sequence>MPEFNYQIPYDKLQGRHVVLGLSGGVDSSVSAALLKEHGLKVTALFMKNWEEDDTESYCAAAQDREDAQKVCDKLDIELKTINFAAEYWDRVFENFLSEYQAGRTPNPDILCNKEIKFKAFFDYACRVLKADFIATGHYALRSFDDADGKSRLLRSLDENKDQSYFLHAIDGSVLPRVLFPVGHLHKPQVREIAEKLGLATAKKKDSTGICFIGEKRFHQFLEHYLPAKPGNIVTTEGKVIGHHDGLMFATIGQRKGLGIGGVKNSSGEAWYVVDKDLKKNELIVAQGHQSGALYCKSLLAVNETFIVERPPLPLKCTCKVRYRAPDVPCTITEENGALKVVFDTPVLAAAPGQSAVFYQGQECLGGAVIDQVLKKSFF</sequence>
<evidence type="ECO:0000256" key="1">
    <source>
        <dbReference type="ARBA" id="ARBA00004496"/>
    </source>
</evidence>
<feature type="region of interest" description="Interaction with tRNA" evidence="14">
    <location>
        <begin position="322"/>
        <end position="323"/>
    </location>
</feature>
<keyword evidence="11 14" id="KW-0694">RNA-binding</keyword>
<dbReference type="InterPro" id="IPR023382">
    <property type="entry name" value="MnmA-like_central_sf"/>
</dbReference>
<feature type="binding site" evidence="14">
    <location>
        <position position="137"/>
    </location>
    <ligand>
        <name>ATP</name>
        <dbReference type="ChEBI" id="CHEBI:30616"/>
    </ligand>
</feature>
<comment type="function">
    <text evidence="14">Catalyzes the 2-thiolation of uridine at the wobble position (U34) of tRNA, leading to the formation of s(2)U34.</text>
</comment>
<keyword evidence="7 14" id="KW-0808">Transferase</keyword>
<dbReference type="GO" id="GO:0000049">
    <property type="term" value="F:tRNA binding"/>
    <property type="evidence" value="ECO:0007669"/>
    <property type="project" value="UniProtKB-KW"/>
</dbReference>
<dbReference type="GO" id="GO:0002143">
    <property type="term" value="P:tRNA wobble position uridine thiolation"/>
    <property type="evidence" value="ECO:0007669"/>
    <property type="project" value="TreeGrafter"/>
</dbReference>
<keyword evidence="6 14" id="KW-0820">tRNA-binding</keyword>
<dbReference type="Gene3D" id="2.40.30.10">
    <property type="entry name" value="Translation factors"/>
    <property type="match status" value="1"/>
</dbReference>
<comment type="catalytic activity">
    <reaction evidence="13 14">
        <text>S-sulfanyl-L-cysteinyl-[protein] + uridine(34) in tRNA + AH2 + ATP = 2-thiouridine(34) in tRNA + L-cysteinyl-[protein] + A + AMP + diphosphate + H(+)</text>
        <dbReference type="Rhea" id="RHEA:47032"/>
        <dbReference type="Rhea" id="RHEA-COMP:10131"/>
        <dbReference type="Rhea" id="RHEA-COMP:11726"/>
        <dbReference type="Rhea" id="RHEA-COMP:11727"/>
        <dbReference type="Rhea" id="RHEA-COMP:11728"/>
        <dbReference type="ChEBI" id="CHEBI:13193"/>
        <dbReference type="ChEBI" id="CHEBI:15378"/>
        <dbReference type="ChEBI" id="CHEBI:17499"/>
        <dbReference type="ChEBI" id="CHEBI:29950"/>
        <dbReference type="ChEBI" id="CHEBI:30616"/>
        <dbReference type="ChEBI" id="CHEBI:33019"/>
        <dbReference type="ChEBI" id="CHEBI:61963"/>
        <dbReference type="ChEBI" id="CHEBI:65315"/>
        <dbReference type="ChEBI" id="CHEBI:87170"/>
        <dbReference type="ChEBI" id="CHEBI:456215"/>
        <dbReference type="EC" id="2.8.1.13"/>
    </reaction>
</comment>
<feature type="active site" description="Nucleophile" evidence="14">
    <location>
        <position position="112"/>
    </location>
</feature>
<dbReference type="SUPFAM" id="SSF52402">
    <property type="entry name" value="Adenine nucleotide alpha hydrolases-like"/>
    <property type="match status" value="1"/>
</dbReference>
<keyword evidence="8 14" id="KW-0819">tRNA processing</keyword>
<dbReference type="Pfam" id="PF03054">
    <property type="entry name" value="tRNA_Me_trans"/>
    <property type="match status" value="1"/>
</dbReference>
<evidence type="ECO:0000256" key="7">
    <source>
        <dbReference type="ARBA" id="ARBA00022679"/>
    </source>
</evidence>
<evidence type="ECO:0000256" key="13">
    <source>
        <dbReference type="ARBA" id="ARBA00051542"/>
    </source>
</evidence>